<dbReference type="EMBL" id="KB202367">
    <property type="protein sequence ID" value="ESO90685.1"/>
    <property type="molecule type" value="Genomic_DNA"/>
</dbReference>
<dbReference type="InterPro" id="IPR016186">
    <property type="entry name" value="C-type_lectin-like/link_sf"/>
</dbReference>
<dbReference type="InterPro" id="IPR016187">
    <property type="entry name" value="CTDL_fold"/>
</dbReference>
<dbReference type="Proteomes" id="UP000030746">
    <property type="component" value="Unassembled WGS sequence"/>
</dbReference>
<dbReference type="STRING" id="225164.V4A6N1"/>
<accession>V4A6N1</accession>
<dbReference type="AlphaFoldDB" id="V4A6N1"/>
<dbReference type="PANTHER" id="PTHR22801">
    <property type="entry name" value="LITHOSTATHINE"/>
    <property type="match status" value="1"/>
</dbReference>
<protein>
    <recommendedName>
        <fullName evidence="1">C-type lectin domain-containing protein</fullName>
    </recommendedName>
</protein>
<dbReference type="Gene3D" id="3.10.100.10">
    <property type="entry name" value="Mannose-Binding Protein A, subunit A"/>
    <property type="match status" value="1"/>
</dbReference>
<feature type="domain" description="C-type lectin" evidence="1">
    <location>
        <begin position="8"/>
        <end position="118"/>
    </location>
</feature>
<dbReference type="PANTHER" id="PTHR22801:SF63">
    <property type="entry name" value="C-TYPE LECTIN DOMAIN-CONTAINING PROTEIN"/>
    <property type="match status" value="1"/>
</dbReference>
<dbReference type="SUPFAM" id="SSF56436">
    <property type="entry name" value="C-type lectin-like"/>
    <property type="match status" value="1"/>
</dbReference>
<dbReference type="InterPro" id="IPR050801">
    <property type="entry name" value="Ca-Dep_Lectins_ImmuneDev"/>
</dbReference>
<feature type="non-terminal residue" evidence="2">
    <location>
        <position position="126"/>
    </location>
</feature>
<evidence type="ECO:0000313" key="2">
    <source>
        <dbReference type="EMBL" id="ESO90685.1"/>
    </source>
</evidence>
<gene>
    <name evidence="2" type="ORF">LOTGIDRAFT_78129</name>
</gene>
<dbReference type="KEGG" id="lgi:LOTGIDRAFT_78129"/>
<name>V4A6N1_LOTGI</name>
<keyword evidence="3" id="KW-1185">Reference proteome</keyword>
<dbReference type="InterPro" id="IPR001304">
    <property type="entry name" value="C-type_lectin-like"/>
</dbReference>
<dbReference type="Pfam" id="PF00059">
    <property type="entry name" value="Lectin_C"/>
    <property type="match status" value="1"/>
</dbReference>
<reference evidence="2 3" key="1">
    <citation type="journal article" date="2013" name="Nature">
        <title>Insights into bilaterian evolution from three spiralian genomes.</title>
        <authorList>
            <person name="Simakov O."/>
            <person name="Marletaz F."/>
            <person name="Cho S.J."/>
            <person name="Edsinger-Gonzales E."/>
            <person name="Havlak P."/>
            <person name="Hellsten U."/>
            <person name="Kuo D.H."/>
            <person name="Larsson T."/>
            <person name="Lv J."/>
            <person name="Arendt D."/>
            <person name="Savage R."/>
            <person name="Osoegawa K."/>
            <person name="de Jong P."/>
            <person name="Grimwood J."/>
            <person name="Chapman J.A."/>
            <person name="Shapiro H."/>
            <person name="Aerts A."/>
            <person name="Otillar R.P."/>
            <person name="Terry A.Y."/>
            <person name="Boore J.L."/>
            <person name="Grigoriev I.V."/>
            <person name="Lindberg D.R."/>
            <person name="Seaver E.C."/>
            <person name="Weisblat D.A."/>
            <person name="Putnam N.H."/>
            <person name="Rokhsar D.S."/>
        </authorList>
    </citation>
    <scope>NUCLEOTIDE SEQUENCE [LARGE SCALE GENOMIC DNA]</scope>
</reference>
<organism evidence="2 3">
    <name type="scientific">Lottia gigantea</name>
    <name type="common">Giant owl limpet</name>
    <dbReference type="NCBI Taxonomy" id="225164"/>
    <lineage>
        <taxon>Eukaryota</taxon>
        <taxon>Metazoa</taxon>
        <taxon>Spiralia</taxon>
        <taxon>Lophotrochozoa</taxon>
        <taxon>Mollusca</taxon>
        <taxon>Gastropoda</taxon>
        <taxon>Patellogastropoda</taxon>
        <taxon>Lottioidea</taxon>
        <taxon>Lottiidae</taxon>
        <taxon>Lottia</taxon>
    </lineage>
</organism>
<sequence length="126" mass="14295">CSPGWTRHHGDCYQYFKDVSSFTVAEKSCQDLGGIMAASKTQEEVDFLSSLRPKTAKIWIGLTDRAEEGTFKWLDGSSVVWDNWAEGSPNGQYGHEDCVVMYGEQVNSKWNDHPCSSQHYQYPFIC</sequence>
<proteinExistence type="predicted"/>
<dbReference type="PROSITE" id="PS50041">
    <property type="entry name" value="C_TYPE_LECTIN_2"/>
    <property type="match status" value="1"/>
</dbReference>
<dbReference type="OrthoDB" id="6154520at2759"/>
<dbReference type="CTD" id="20252325"/>
<dbReference type="GeneID" id="20252325"/>
<dbReference type="RefSeq" id="XP_009058591.1">
    <property type="nucleotide sequence ID" value="XM_009060343.1"/>
</dbReference>
<dbReference type="HOGENOM" id="CLU_049894_10_2_1"/>
<evidence type="ECO:0000259" key="1">
    <source>
        <dbReference type="PROSITE" id="PS50041"/>
    </source>
</evidence>
<dbReference type="OMA" id="KNITWHE"/>
<dbReference type="SMART" id="SM00034">
    <property type="entry name" value="CLECT"/>
    <property type="match status" value="1"/>
</dbReference>
<feature type="non-terminal residue" evidence="2">
    <location>
        <position position="1"/>
    </location>
</feature>
<evidence type="ECO:0000313" key="3">
    <source>
        <dbReference type="Proteomes" id="UP000030746"/>
    </source>
</evidence>